<reference evidence="2" key="1">
    <citation type="journal article" date="2017" name="Nat. Commun.">
        <title>The asparagus genome sheds light on the origin and evolution of a young Y chromosome.</title>
        <authorList>
            <person name="Harkess A."/>
            <person name="Zhou J."/>
            <person name="Xu C."/>
            <person name="Bowers J.E."/>
            <person name="Van der Hulst R."/>
            <person name="Ayyampalayam S."/>
            <person name="Mercati F."/>
            <person name="Riccardi P."/>
            <person name="McKain M.R."/>
            <person name="Kakrana A."/>
            <person name="Tang H."/>
            <person name="Ray J."/>
            <person name="Groenendijk J."/>
            <person name="Arikit S."/>
            <person name="Mathioni S.M."/>
            <person name="Nakano M."/>
            <person name="Shan H."/>
            <person name="Telgmann-Rauber A."/>
            <person name="Kanno A."/>
            <person name="Yue Z."/>
            <person name="Chen H."/>
            <person name="Li W."/>
            <person name="Chen Y."/>
            <person name="Xu X."/>
            <person name="Zhang Y."/>
            <person name="Luo S."/>
            <person name="Chen H."/>
            <person name="Gao J."/>
            <person name="Mao Z."/>
            <person name="Pires J.C."/>
            <person name="Luo M."/>
            <person name="Kudrna D."/>
            <person name="Wing R.A."/>
            <person name="Meyers B.C."/>
            <person name="Yi K."/>
            <person name="Kong H."/>
            <person name="Lavrijsen P."/>
            <person name="Sunseri F."/>
            <person name="Falavigna A."/>
            <person name="Ye Y."/>
            <person name="Leebens-Mack J.H."/>
            <person name="Chen G."/>
        </authorList>
    </citation>
    <scope>NUCLEOTIDE SEQUENCE [LARGE SCALE GENOMIC DNA]</scope>
    <source>
        <strain evidence="2">cv. DH0086</strain>
    </source>
</reference>
<evidence type="ECO:0000313" key="2">
    <source>
        <dbReference type="Proteomes" id="UP000243459"/>
    </source>
</evidence>
<dbReference type="EMBL" id="CM007383">
    <property type="protein sequence ID" value="ONK76127.1"/>
    <property type="molecule type" value="Genomic_DNA"/>
</dbReference>
<dbReference type="PANTHER" id="PTHR33156:SF37">
    <property type="entry name" value="PROTEIN NUCLEAR FUSION DEFECTIVE 6, CHLOROPLASTIC_MITOCHONDRIAL"/>
    <property type="match status" value="1"/>
</dbReference>
<dbReference type="Proteomes" id="UP000243459">
    <property type="component" value="Chromosome 3"/>
</dbReference>
<evidence type="ECO:0000313" key="1">
    <source>
        <dbReference type="EMBL" id="ONK76127.1"/>
    </source>
</evidence>
<accession>A0A5P1FFF1</accession>
<sequence>MATPFARSSAARLIMNQSKALITKSVTTDARRTSSLILRSIALASLGSVESLMPLHSAIASARLKSSIAVDSSYWSWLSQGFFQSFELLKPILCMRKMYRRISI</sequence>
<name>A0A5P1FFF1_ASPOF</name>
<dbReference type="AlphaFoldDB" id="A0A5P1FFF1"/>
<dbReference type="Gramene" id="ONK76127">
    <property type="protein sequence ID" value="ONK76127"/>
    <property type="gene ID" value="A4U43_C03F24220"/>
</dbReference>
<dbReference type="PANTHER" id="PTHR33156">
    <property type="entry name" value="OS02G0230000 PROTEIN"/>
    <property type="match status" value="1"/>
</dbReference>
<protein>
    <submittedName>
        <fullName evidence="1">Uncharacterized protein</fullName>
    </submittedName>
</protein>
<organism evidence="1 2">
    <name type="scientific">Asparagus officinalis</name>
    <name type="common">Garden asparagus</name>
    <dbReference type="NCBI Taxonomy" id="4686"/>
    <lineage>
        <taxon>Eukaryota</taxon>
        <taxon>Viridiplantae</taxon>
        <taxon>Streptophyta</taxon>
        <taxon>Embryophyta</taxon>
        <taxon>Tracheophyta</taxon>
        <taxon>Spermatophyta</taxon>
        <taxon>Magnoliopsida</taxon>
        <taxon>Liliopsida</taxon>
        <taxon>Asparagales</taxon>
        <taxon>Asparagaceae</taxon>
        <taxon>Asparagoideae</taxon>
        <taxon>Asparagus</taxon>
    </lineage>
</organism>
<gene>
    <name evidence="1" type="ORF">A4U43_C03F24220</name>
</gene>
<proteinExistence type="predicted"/>
<keyword evidence="2" id="KW-1185">Reference proteome</keyword>
<dbReference type="InterPro" id="IPR043459">
    <property type="entry name" value="NFD6/NOXY2-like"/>
</dbReference>